<name>A0A9N9K3E3_9GLOM</name>
<evidence type="ECO:0000313" key="2">
    <source>
        <dbReference type="Proteomes" id="UP000789405"/>
    </source>
</evidence>
<dbReference type="Proteomes" id="UP000789405">
    <property type="component" value="Unassembled WGS sequence"/>
</dbReference>
<comment type="caution">
    <text evidence="1">The sequence shown here is derived from an EMBL/GenBank/DDBJ whole genome shotgun (WGS) entry which is preliminary data.</text>
</comment>
<dbReference type="EMBL" id="CAJVPY010043618">
    <property type="protein sequence ID" value="CAG8808307.1"/>
    <property type="molecule type" value="Genomic_DNA"/>
</dbReference>
<proteinExistence type="predicted"/>
<sequence length="180" mass="20953">MLGVKYQSKDSLMKRLKKLVKACEEIALTGPMQERLLTCLNALDGDPEGIPIGKINGIPISSVGFKPYSFDPNKKNYIDKLLKGCKKYSNDKKLTQENPDSFMKKLTICCHYVNADLRDNRALTSEDYRFELTMDATISSLFRKCKARKYDKRMEEHNEMQRESDHWKNFDPIQLLYKNK</sequence>
<dbReference type="AlphaFoldDB" id="A0A9N9K3E3"/>
<gene>
    <name evidence="1" type="ORF">DERYTH_LOCUS24852</name>
</gene>
<evidence type="ECO:0000313" key="1">
    <source>
        <dbReference type="EMBL" id="CAG8808307.1"/>
    </source>
</evidence>
<keyword evidence="2" id="KW-1185">Reference proteome</keyword>
<protein>
    <submittedName>
        <fullName evidence="1">3062_t:CDS:1</fullName>
    </submittedName>
</protein>
<reference evidence="1" key="1">
    <citation type="submission" date="2021-06" db="EMBL/GenBank/DDBJ databases">
        <authorList>
            <person name="Kallberg Y."/>
            <person name="Tangrot J."/>
            <person name="Rosling A."/>
        </authorList>
    </citation>
    <scope>NUCLEOTIDE SEQUENCE</scope>
    <source>
        <strain evidence="1">MA453B</strain>
    </source>
</reference>
<accession>A0A9N9K3E3</accession>
<organism evidence="1 2">
    <name type="scientific">Dentiscutata erythropus</name>
    <dbReference type="NCBI Taxonomy" id="1348616"/>
    <lineage>
        <taxon>Eukaryota</taxon>
        <taxon>Fungi</taxon>
        <taxon>Fungi incertae sedis</taxon>
        <taxon>Mucoromycota</taxon>
        <taxon>Glomeromycotina</taxon>
        <taxon>Glomeromycetes</taxon>
        <taxon>Diversisporales</taxon>
        <taxon>Gigasporaceae</taxon>
        <taxon>Dentiscutata</taxon>
    </lineage>
</organism>